<comment type="caution">
    <text evidence="1">The sequence shown here is derived from an EMBL/GenBank/DDBJ whole genome shotgun (WGS) entry which is preliminary data.</text>
</comment>
<evidence type="ECO:0000313" key="1">
    <source>
        <dbReference type="EMBL" id="KAG9456003.1"/>
    </source>
</evidence>
<evidence type="ECO:0000313" key="2">
    <source>
        <dbReference type="Proteomes" id="UP000825729"/>
    </source>
</evidence>
<protein>
    <recommendedName>
        <fullName evidence="3">TolB protein</fullName>
    </recommendedName>
</protein>
<dbReference type="PANTHER" id="PTHR32161">
    <property type="entry name" value="DPP6 N-TERMINAL DOMAIN-LIKE PROTEIN"/>
    <property type="match status" value="1"/>
</dbReference>
<gene>
    <name evidence="1" type="ORF">H6P81_000511</name>
</gene>
<dbReference type="InterPro" id="IPR011659">
    <property type="entry name" value="WD40"/>
</dbReference>
<dbReference type="SUPFAM" id="SSF69304">
    <property type="entry name" value="Tricorn protease N-terminal domain"/>
    <property type="match status" value="1"/>
</dbReference>
<dbReference type="PANTHER" id="PTHR32161:SF9">
    <property type="entry name" value="TOLB PROTEIN-LIKE PROTEIN"/>
    <property type="match status" value="1"/>
</dbReference>
<dbReference type="AlphaFoldDB" id="A0AAV7F8U6"/>
<accession>A0AAV7F8U6</accession>
<reference evidence="1 2" key="1">
    <citation type="submission" date="2021-07" db="EMBL/GenBank/DDBJ databases">
        <title>The Aristolochia fimbriata genome: insights into angiosperm evolution, floral development and chemical biosynthesis.</title>
        <authorList>
            <person name="Jiao Y."/>
        </authorList>
    </citation>
    <scope>NUCLEOTIDE SEQUENCE [LARGE SCALE GENOMIC DNA]</scope>
    <source>
        <strain evidence="1">IBCAS-2021</strain>
        <tissue evidence="1">Leaf</tissue>
    </source>
</reference>
<dbReference type="InterPro" id="IPR011042">
    <property type="entry name" value="6-blade_b-propeller_TolB-like"/>
</dbReference>
<evidence type="ECO:0008006" key="3">
    <source>
        <dbReference type="Google" id="ProtNLM"/>
    </source>
</evidence>
<organism evidence="1 2">
    <name type="scientific">Aristolochia fimbriata</name>
    <name type="common">White veined hardy Dutchman's pipe vine</name>
    <dbReference type="NCBI Taxonomy" id="158543"/>
    <lineage>
        <taxon>Eukaryota</taxon>
        <taxon>Viridiplantae</taxon>
        <taxon>Streptophyta</taxon>
        <taxon>Embryophyta</taxon>
        <taxon>Tracheophyta</taxon>
        <taxon>Spermatophyta</taxon>
        <taxon>Magnoliopsida</taxon>
        <taxon>Magnoliidae</taxon>
        <taxon>Piperales</taxon>
        <taxon>Aristolochiaceae</taxon>
        <taxon>Aristolochia</taxon>
    </lineage>
</organism>
<dbReference type="EMBL" id="JAINDJ010000002">
    <property type="protein sequence ID" value="KAG9456003.1"/>
    <property type="molecule type" value="Genomic_DNA"/>
</dbReference>
<sequence length="657" mass="74021">MELSGTVAFSTIGRPYYGFDVYSVELPSDKLEGATTKWVERRLTDGQNVNFNGQFVDEDRTLVYISERTGGVPRVFVSRRHCSEPEMLPAIPESFFLDRPILKNDRLYLISAHDPVEKPPRSWTAVYSVGVLGGSVKRLTPKGVVDYSPALSRSGQLVAVASYGLRQWHGMDYFDLATDVVVFPESDPERRTVIAERGGWPTWSGDSTVFFHRKTDDGWWSIFRVDLPKNLDEFDGHSEARRVTPPGVHAFTPVASHNNKWLAFSTRRPGTEFRQVEIFDLETESFIPVTSSISPEFHHYNPFFSPESGFLGYHRFRGDSSIPHLDPIQSPVDDLRLVRVNGDFPGFSPDGRFIAFNPDFDTGFERNSGLRVIRADGSKRWTILKDRMAFTAVWSPTEEGVIYTSLGMIFEPISSSVQVARVKFNLADLEDHRVEVPSEVTILTRVETGNNAFPSVSPDGKSLVFRSGRSGHKNLYIMDSVEGEFNGKIRRLTEGPWIDTMPCWSPCGEWIGFSSNRHKPEDPEVFSIYFVRPDGTGLRRIPLAGPEGSEEADRERNNHVVFNKDTTWMLFTSNMAGLSAEPIAVPQQFNPFGDIFVCKVDGTELQRLTFAGYENGTPAWDHRGVAVMGRPHPEPADGDKLEGQFEDVKWVPFPKDD</sequence>
<dbReference type="Pfam" id="PF07676">
    <property type="entry name" value="PD40"/>
    <property type="match status" value="3"/>
</dbReference>
<dbReference type="Gene3D" id="2.120.10.30">
    <property type="entry name" value="TolB, C-terminal domain"/>
    <property type="match status" value="3"/>
</dbReference>
<proteinExistence type="predicted"/>
<dbReference type="Proteomes" id="UP000825729">
    <property type="component" value="Unassembled WGS sequence"/>
</dbReference>
<dbReference type="SUPFAM" id="SSF82171">
    <property type="entry name" value="DPP6 N-terminal domain-like"/>
    <property type="match status" value="1"/>
</dbReference>
<name>A0AAV7F8U6_ARIFI</name>
<keyword evidence="2" id="KW-1185">Reference proteome</keyword>